<reference evidence="10 11" key="1">
    <citation type="submission" date="2017-10" db="EMBL/GenBank/DDBJ databases">
        <title>Bifidobacterium genomics.</title>
        <authorList>
            <person name="Lugli G.A."/>
            <person name="Milani C."/>
            <person name="Mancabelli L."/>
        </authorList>
    </citation>
    <scope>NUCLEOTIDE SEQUENCE [LARGE SCALE GENOMIC DNA]</scope>
    <source>
        <strain evidence="10 11">1524B</strain>
    </source>
</reference>
<dbReference type="EC" id="2.7.8.7" evidence="8"/>
<evidence type="ECO:0000313" key="10">
    <source>
        <dbReference type="EMBL" id="PKU89480.1"/>
    </source>
</evidence>
<dbReference type="EMBL" id="PCGZ01000009">
    <property type="protein sequence ID" value="PKU89480.1"/>
    <property type="molecule type" value="Genomic_DNA"/>
</dbReference>
<comment type="catalytic activity">
    <reaction evidence="8">
        <text>apo-[ACP] + CoA = holo-[ACP] + adenosine 3',5'-bisphosphate + H(+)</text>
        <dbReference type="Rhea" id="RHEA:12068"/>
        <dbReference type="Rhea" id="RHEA-COMP:9685"/>
        <dbReference type="Rhea" id="RHEA-COMP:9690"/>
        <dbReference type="ChEBI" id="CHEBI:15378"/>
        <dbReference type="ChEBI" id="CHEBI:29999"/>
        <dbReference type="ChEBI" id="CHEBI:57287"/>
        <dbReference type="ChEBI" id="CHEBI:58343"/>
        <dbReference type="ChEBI" id="CHEBI:64479"/>
        <dbReference type="EC" id="2.7.8.7"/>
    </reaction>
</comment>
<comment type="similarity">
    <text evidence="8">Belongs to the P-Pant transferase superfamily. AcpS family.</text>
</comment>
<feature type="domain" description="4'-phosphopantetheinyl transferase" evidence="9">
    <location>
        <begin position="5"/>
        <end position="102"/>
    </location>
</feature>
<comment type="cofactor">
    <cofactor evidence="8">
        <name>Mg(2+)</name>
        <dbReference type="ChEBI" id="CHEBI:18420"/>
    </cofactor>
</comment>
<comment type="function">
    <text evidence="8">Transfers the 4'-phosphopantetheine moiety from coenzyme A to a Ser of acyl-carrier-protein.</text>
</comment>
<feature type="binding site" evidence="8">
    <location>
        <position position="9"/>
    </location>
    <ligand>
        <name>Mg(2+)</name>
        <dbReference type="ChEBI" id="CHEBI:18420"/>
    </ligand>
</feature>
<evidence type="ECO:0000313" key="11">
    <source>
        <dbReference type="Proteomes" id="UP000233730"/>
    </source>
</evidence>
<name>A0A2N3QFM5_9BIFI</name>
<evidence type="ECO:0000259" key="9">
    <source>
        <dbReference type="Pfam" id="PF01648"/>
    </source>
</evidence>
<keyword evidence="7 8" id="KW-0275">Fatty acid biosynthesis</keyword>
<comment type="caution">
    <text evidence="10">The sequence shown here is derived from an EMBL/GenBank/DDBJ whole genome shotgun (WGS) entry which is preliminary data.</text>
</comment>
<dbReference type="InterPro" id="IPR008278">
    <property type="entry name" value="4-PPantetheinyl_Trfase_dom"/>
</dbReference>
<gene>
    <name evidence="8" type="primary">acpS</name>
    <name evidence="10" type="ORF">CQR46_1454</name>
</gene>
<keyword evidence="5 8" id="KW-0460">Magnesium</keyword>
<dbReference type="GO" id="GO:0008897">
    <property type="term" value="F:holo-[acyl-carrier-protein] synthase activity"/>
    <property type="evidence" value="ECO:0007669"/>
    <property type="project" value="UniProtKB-UniRule"/>
</dbReference>
<feature type="binding site" evidence="8">
    <location>
        <position position="62"/>
    </location>
    <ligand>
        <name>Mg(2+)</name>
        <dbReference type="ChEBI" id="CHEBI:18420"/>
    </ligand>
</feature>
<dbReference type="GO" id="GO:0005737">
    <property type="term" value="C:cytoplasm"/>
    <property type="evidence" value="ECO:0007669"/>
    <property type="project" value="UniProtKB-SubCell"/>
</dbReference>
<keyword evidence="3 8" id="KW-0479">Metal-binding</keyword>
<comment type="subcellular location">
    <subcellularLocation>
        <location evidence="8">Cytoplasm</location>
    </subcellularLocation>
</comment>
<evidence type="ECO:0000256" key="7">
    <source>
        <dbReference type="ARBA" id="ARBA00023160"/>
    </source>
</evidence>
<dbReference type="Proteomes" id="UP000233730">
    <property type="component" value="Unassembled WGS sequence"/>
</dbReference>
<dbReference type="AlphaFoldDB" id="A0A2N3QFM5"/>
<evidence type="ECO:0000256" key="3">
    <source>
        <dbReference type="ARBA" id="ARBA00022723"/>
    </source>
</evidence>
<evidence type="ECO:0000256" key="6">
    <source>
        <dbReference type="ARBA" id="ARBA00023098"/>
    </source>
</evidence>
<evidence type="ECO:0000256" key="8">
    <source>
        <dbReference type="HAMAP-Rule" id="MF_00101"/>
    </source>
</evidence>
<dbReference type="Pfam" id="PF01648">
    <property type="entry name" value="ACPS"/>
    <property type="match status" value="1"/>
</dbReference>
<dbReference type="SUPFAM" id="SSF56214">
    <property type="entry name" value="4'-phosphopantetheinyl transferase"/>
    <property type="match status" value="1"/>
</dbReference>
<evidence type="ECO:0000256" key="1">
    <source>
        <dbReference type="ARBA" id="ARBA00022516"/>
    </source>
</evidence>
<organism evidence="10 11">
    <name type="scientific">Bifidobacterium pseudolongum subsp. globosum</name>
    <dbReference type="NCBI Taxonomy" id="1690"/>
    <lineage>
        <taxon>Bacteria</taxon>
        <taxon>Bacillati</taxon>
        <taxon>Actinomycetota</taxon>
        <taxon>Actinomycetes</taxon>
        <taxon>Bifidobacteriales</taxon>
        <taxon>Bifidobacteriaceae</taxon>
        <taxon>Bifidobacterium</taxon>
    </lineage>
</organism>
<dbReference type="HAMAP" id="MF_00101">
    <property type="entry name" value="AcpS"/>
    <property type="match status" value="1"/>
</dbReference>
<keyword evidence="1 8" id="KW-0444">Lipid biosynthesis</keyword>
<keyword evidence="6 8" id="KW-0443">Lipid metabolism</keyword>
<evidence type="ECO:0000256" key="5">
    <source>
        <dbReference type="ARBA" id="ARBA00022842"/>
    </source>
</evidence>
<dbReference type="NCBIfam" id="TIGR00556">
    <property type="entry name" value="pantethn_trn"/>
    <property type="match status" value="1"/>
</dbReference>
<dbReference type="RefSeq" id="WP_101430209.1">
    <property type="nucleotide sequence ID" value="NZ_PCGZ01000009.1"/>
</dbReference>
<protein>
    <recommendedName>
        <fullName evidence="8">Holo-[acyl-carrier-protein] synthase</fullName>
        <shortName evidence="8">Holo-ACP synthase</shortName>
        <ecNumber evidence="8">2.7.8.7</ecNumber>
    </recommendedName>
    <alternativeName>
        <fullName evidence="8">4'-phosphopantetheinyl transferase AcpS</fullName>
    </alternativeName>
</protein>
<keyword evidence="4 8" id="KW-0276">Fatty acid metabolism</keyword>
<dbReference type="InterPro" id="IPR004568">
    <property type="entry name" value="Ppantetheine-prot_Trfase_dom"/>
</dbReference>
<keyword evidence="2 8" id="KW-0808">Transferase</keyword>
<proteinExistence type="inferred from homology"/>
<evidence type="ECO:0000256" key="4">
    <source>
        <dbReference type="ARBA" id="ARBA00022832"/>
    </source>
</evidence>
<keyword evidence="8" id="KW-0963">Cytoplasm</keyword>
<dbReference type="InterPro" id="IPR037143">
    <property type="entry name" value="4-PPantetheinyl_Trfase_dom_sf"/>
</dbReference>
<dbReference type="GO" id="GO:0000287">
    <property type="term" value="F:magnesium ion binding"/>
    <property type="evidence" value="ECO:0007669"/>
    <property type="project" value="UniProtKB-UniRule"/>
</dbReference>
<evidence type="ECO:0000256" key="2">
    <source>
        <dbReference type="ARBA" id="ARBA00022679"/>
    </source>
</evidence>
<dbReference type="Gene3D" id="3.90.470.20">
    <property type="entry name" value="4'-phosphopantetheinyl transferase domain"/>
    <property type="match status" value="1"/>
</dbReference>
<dbReference type="InterPro" id="IPR002582">
    <property type="entry name" value="ACPS"/>
</dbReference>
<sequence length="168" mass="17479">MGILGIGHDVVDVRAFGEQLEMPGSRGRGLFSARELRQVQLRAGRKNDGEAVHLAGKWAAKESVVKAWCAALGSGPTPYTLDNTPWASIEILGDARGVPHVLLQAGVHAELVRSLACPEHPLRAQGVCAAGAMPAGAAACADGGLRWHLSISHDGPIASAVAVLERAE</sequence>
<accession>A0A2N3QFM5</accession>
<dbReference type="GO" id="GO:0006633">
    <property type="term" value="P:fatty acid biosynthetic process"/>
    <property type="evidence" value="ECO:0007669"/>
    <property type="project" value="UniProtKB-UniRule"/>
</dbReference>